<proteinExistence type="predicted"/>
<gene>
    <name evidence="1" type="ORF">CQ12_25770</name>
</gene>
<reference evidence="1 2" key="1">
    <citation type="submission" date="2014-03" db="EMBL/GenBank/DDBJ databases">
        <title>Bradyrhizobium valentinum sp. nov., isolated from effective nodules of Lupinus mariae-josephae, a lupine endemic of basic-lime soils in Eastern Spain.</title>
        <authorList>
            <person name="Duran D."/>
            <person name="Rey L."/>
            <person name="Navarro A."/>
            <person name="Busquets A."/>
            <person name="Imperial J."/>
            <person name="Ruiz-Argueso T."/>
        </authorList>
    </citation>
    <scope>NUCLEOTIDE SEQUENCE [LARGE SCALE GENOMIC DNA]</scope>
    <source>
        <strain evidence="1 2">PAC68</strain>
    </source>
</reference>
<comment type="caution">
    <text evidence="1">The sequence shown here is derived from an EMBL/GenBank/DDBJ whole genome shotgun (WGS) entry which is preliminary data.</text>
</comment>
<organism evidence="1 2">
    <name type="scientific">Bradyrhizobium jicamae</name>
    <dbReference type="NCBI Taxonomy" id="280332"/>
    <lineage>
        <taxon>Bacteria</taxon>
        <taxon>Pseudomonadati</taxon>
        <taxon>Pseudomonadota</taxon>
        <taxon>Alphaproteobacteria</taxon>
        <taxon>Hyphomicrobiales</taxon>
        <taxon>Nitrobacteraceae</taxon>
        <taxon>Bradyrhizobium</taxon>
    </lineage>
</organism>
<sequence length="84" mass="9531">MISALLLWTYISIRQQIIVPTQDSLNVNRGARGSVGICRARCKHAQRPVIFSGLCNTIDRNFPDVMTTGLLSHFLQRSTLQFRQ</sequence>
<keyword evidence="2" id="KW-1185">Reference proteome</keyword>
<dbReference type="EMBL" id="LLXZ01000219">
    <property type="protein sequence ID" value="KRQ94200.1"/>
    <property type="molecule type" value="Genomic_DNA"/>
</dbReference>
<dbReference type="Proteomes" id="UP000050863">
    <property type="component" value="Unassembled WGS sequence"/>
</dbReference>
<dbReference type="AlphaFoldDB" id="A0A0R3KEU3"/>
<protein>
    <submittedName>
        <fullName evidence="1">Uncharacterized protein</fullName>
    </submittedName>
</protein>
<evidence type="ECO:0000313" key="1">
    <source>
        <dbReference type="EMBL" id="KRQ94200.1"/>
    </source>
</evidence>
<name>A0A0R3KEU3_9BRAD</name>
<evidence type="ECO:0000313" key="2">
    <source>
        <dbReference type="Proteomes" id="UP000050863"/>
    </source>
</evidence>
<accession>A0A0R3KEU3</accession>